<dbReference type="CDD" id="cd01948">
    <property type="entry name" value="EAL"/>
    <property type="match status" value="1"/>
</dbReference>
<dbReference type="SMART" id="SM00065">
    <property type="entry name" value="GAF"/>
    <property type="match status" value="1"/>
</dbReference>
<dbReference type="SUPFAM" id="SSF55781">
    <property type="entry name" value="GAF domain-like"/>
    <property type="match status" value="1"/>
</dbReference>
<dbReference type="InterPro" id="IPR001633">
    <property type="entry name" value="EAL_dom"/>
</dbReference>
<dbReference type="PROSITE" id="PS50887">
    <property type="entry name" value="GGDEF"/>
    <property type="match status" value="1"/>
</dbReference>
<dbReference type="NCBIfam" id="TIGR00254">
    <property type="entry name" value="GGDEF"/>
    <property type="match status" value="1"/>
</dbReference>
<dbReference type="SUPFAM" id="SSF141868">
    <property type="entry name" value="EAL domain-like"/>
    <property type="match status" value="1"/>
</dbReference>
<dbReference type="SUPFAM" id="SSF55073">
    <property type="entry name" value="Nucleotide cyclase"/>
    <property type="match status" value="1"/>
</dbReference>
<proteinExistence type="predicted"/>
<name>A0A4Q7ZD56_9GAMM</name>
<dbReference type="Gene3D" id="3.20.20.450">
    <property type="entry name" value="EAL domain"/>
    <property type="match status" value="1"/>
</dbReference>
<dbReference type="InterPro" id="IPR000160">
    <property type="entry name" value="GGDEF_dom"/>
</dbReference>
<evidence type="ECO:0000313" key="3">
    <source>
        <dbReference type="EMBL" id="RZU47973.1"/>
    </source>
</evidence>
<dbReference type="Pfam" id="PF13185">
    <property type="entry name" value="GAF_2"/>
    <property type="match status" value="1"/>
</dbReference>
<keyword evidence="4" id="KW-1185">Reference proteome</keyword>
<dbReference type="InterPro" id="IPR029787">
    <property type="entry name" value="Nucleotide_cyclase"/>
</dbReference>
<sequence>MHSSPLLAKPFPPAPDASLPPALASLLKQAQSPDAVEQAAGFGRWWLDTRSGQLLLSTGAGRLLDVASGWHARPDQALAHVLADDRVRLPAVLHGEAESGGDCECRIIHVLDGLRWVRFTPLPPTPSLPGLKTGVLVDVTQARHAQMREHFSLESSRLLVGANSLGKAITKVIQLVCENLGWEWGAYWALEPHPMGAHRLACEYYWHAAEYPLGAFTRESSALRMRPGEGLIGNVWRTARPAWVEDMANDRHFLRREGARACGLQSGYAFPVSYMTPDGRRHSPGVMEFFSKHARQREAQLPALAGVIGALVAQAVQRMEQQESIRKLSQVDDLTGLYNRNRFHQILDAACLSATADGAQFGVLFIDLDRFKPINDAFGHDAGNAVLREFAQRLQQLAPSGCAVGRLGGDEFAMVTGPAESVAALKLLAERVLRAAVTPFWFGDQELTVSASVGISLFPDNGWTGAELMRSADAAMYRSKQGGRNALNFVSDCATADLAEQQSSLAQQLTMEAELHHALIKGEFFLEYQPLFDFGRSGQRMAAVEALIRWRRGNGELVSPEVFIPIAEHSRLILQIGRWVMEQACRDLARLQRGGFPDLQVSINLAAPDFVNARLPSELLALTEACGIAPQHVCLEMTEGMVMKHPDKAVPVMTLLRQMGFKISLDDFGMGHSSLSRLKELPVSYLKIDRSFIRGIPHDRGDKAIIRTILDLGRHMGVPVIAEGVETDAQFGFLRQFGCTLIQGFVLGRPKGLQDLLGAAPLSGAG</sequence>
<dbReference type="GO" id="GO:0071111">
    <property type="term" value="F:cyclic-guanylate-specific phosphodiesterase activity"/>
    <property type="evidence" value="ECO:0007669"/>
    <property type="project" value="InterPro"/>
</dbReference>
<dbReference type="SMART" id="SM00267">
    <property type="entry name" value="GGDEF"/>
    <property type="match status" value="1"/>
</dbReference>
<evidence type="ECO:0000259" key="2">
    <source>
        <dbReference type="PROSITE" id="PS50887"/>
    </source>
</evidence>
<dbReference type="PANTHER" id="PTHR33121">
    <property type="entry name" value="CYCLIC DI-GMP PHOSPHODIESTERASE PDEF"/>
    <property type="match status" value="1"/>
</dbReference>
<dbReference type="InterPro" id="IPR043128">
    <property type="entry name" value="Rev_trsase/Diguanyl_cyclase"/>
</dbReference>
<comment type="caution">
    <text evidence="3">The sequence shown here is derived from an EMBL/GenBank/DDBJ whole genome shotgun (WGS) entry which is preliminary data.</text>
</comment>
<dbReference type="OrthoDB" id="9804951at2"/>
<dbReference type="SMART" id="SM00052">
    <property type="entry name" value="EAL"/>
    <property type="match status" value="1"/>
</dbReference>
<dbReference type="PANTHER" id="PTHR33121:SF79">
    <property type="entry name" value="CYCLIC DI-GMP PHOSPHODIESTERASE PDED-RELATED"/>
    <property type="match status" value="1"/>
</dbReference>
<feature type="domain" description="GGDEF" evidence="2">
    <location>
        <begin position="359"/>
        <end position="492"/>
    </location>
</feature>
<dbReference type="Gene3D" id="3.30.450.40">
    <property type="match status" value="1"/>
</dbReference>
<dbReference type="PROSITE" id="PS50883">
    <property type="entry name" value="EAL"/>
    <property type="match status" value="1"/>
</dbReference>
<dbReference type="InterPro" id="IPR035919">
    <property type="entry name" value="EAL_sf"/>
</dbReference>
<dbReference type="InterPro" id="IPR029016">
    <property type="entry name" value="GAF-like_dom_sf"/>
</dbReference>
<dbReference type="Pfam" id="PF00990">
    <property type="entry name" value="GGDEF"/>
    <property type="match status" value="1"/>
</dbReference>
<accession>A0A4Q7ZD56</accession>
<dbReference type="InterPro" id="IPR050706">
    <property type="entry name" value="Cyclic-di-GMP_PDE-like"/>
</dbReference>
<dbReference type="Gene3D" id="3.30.70.270">
    <property type="match status" value="1"/>
</dbReference>
<dbReference type="InterPro" id="IPR003018">
    <property type="entry name" value="GAF"/>
</dbReference>
<protein>
    <submittedName>
        <fullName evidence="3">Diguanylate cyclase (GGDEF)-like protein</fullName>
    </submittedName>
</protein>
<dbReference type="CDD" id="cd01949">
    <property type="entry name" value="GGDEF"/>
    <property type="match status" value="1"/>
</dbReference>
<dbReference type="AlphaFoldDB" id="A0A4Q7ZD56"/>
<organism evidence="3 4">
    <name type="scientific">Fluviicoccus keumensis</name>
    <dbReference type="NCBI Taxonomy" id="1435465"/>
    <lineage>
        <taxon>Bacteria</taxon>
        <taxon>Pseudomonadati</taxon>
        <taxon>Pseudomonadota</taxon>
        <taxon>Gammaproteobacteria</taxon>
        <taxon>Moraxellales</taxon>
        <taxon>Moraxellaceae</taxon>
        <taxon>Fluviicoccus</taxon>
    </lineage>
</organism>
<dbReference type="Pfam" id="PF00563">
    <property type="entry name" value="EAL"/>
    <property type="match status" value="1"/>
</dbReference>
<dbReference type="RefSeq" id="WP_130411178.1">
    <property type="nucleotide sequence ID" value="NZ_SHKX01000010.1"/>
</dbReference>
<dbReference type="EMBL" id="SHKX01000010">
    <property type="protein sequence ID" value="RZU47973.1"/>
    <property type="molecule type" value="Genomic_DNA"/>
</dbReference>
<reference evidence="3 4" key="1">
    <citation type="submission" date="2019-02" db="EMBL/GenBank/DDBJ databases">
        <title>Genomic Encyclopedia of Type Strains, Phase IV (KMG-IV): sequencing the most valuable type-strain genomes for metagenomic binning, comparative biology and taxonomic classification.</title>
        <authorList>
            <person name="Goeker M."/>
        </authorList>
    </citation>
    <scope>NUCLEOTIDE SEQUENCE [LARGE SCALE GENOMIC DNA]</scope>
    <source>
        <strain evidence="3 4">DSM 105135</strain>
    </source>
</reference>
<evidence type="ECO:0000313" key="4">
    <source>
        <dbReference type="Proteomes" id="UP000292423"/>
    </source>
</evidence>
<evidence type="ECO:0000259" key="1">
    <source>
        <dbReference type="PROSITE" id="PS50883"/>
    </source>
</evidence>
<dbReference type="Proteomes" id="UP000292423">
    <property type="component" value="Unassembled WGS sequence"/>
</dbReference>
<gene>
    <name evidence="3" type="ORF">EV700_0942</name>
</gene>
<feature type="domain" description="EAL" evidence="1">
    <location>
        <begin position="508"/>
        <end position="764"/>
    </location>
</feature>